<comment type="similarity">
    <text evidence="1 5">Belongs to the eukaryotic ribosomal protein eS8 family.</text>
</comment>
<name>A0A1B1TFR9_9ARCH</name>
<keyword evidence="2 5" id="KW-0689">Ribosomal protein</keyword>
<dbReference type="EMBL" id="KP211924">
    <property type="protein sequence ID" value="ANV81131.1"/>
    <property type="molecule type" value="Genomic_DNA"/>
</dbReference>
<dbReference type="GO" id="GO:0006412">
    <property type="term" value="P:translation"/>
    <property type="evidence" value="ECO:0007669"/>
    <property type="project" value="UniProtKB-UniRule"/>
</dbReference>
<gene>
    <name evidence="5" type="primary">rps8e</name>
</gene>
<feature type="region of interest" description="Disordered" evidence="6">
    <location>
        <begin position="1"/>
        <end position="30"/>
    </location>
</feature>
<dbReference type="Pfam" id="PF01201">
    <property type="entry name" value="Ribosomal_S8e"/>
    <property type="match status" value="1"/>
</dbReference>
<evidence type="ECO:0000313" key="7">
    <source>
        <dbReference type="EMBL" id="ANV81131.1"/>
    </source>
</evidence>
<dbReference type="InterPro" id="IPR001047">
    <property type="entry name" value="Ribosomal_eS8"/>
</dbReference>
<feature type="compositionally biased region" description="Basic residues" evidence="6">
    <location>
        <begin position="1"/>
        <end position="27"/>
    </location>
</feature>
<evidence type="ECO:0000256" key="3">
    <source>
        <dbReference type="ARBA" id="ARBA00023274"/>
    </source>
</evidence>
<dbReference type="InterPro" id="IPR022309">
    <property type="entry name" value="Ribosomal_Se8/biogenesis_NSA2"/>
</dbReference>
<evidence type="ECO:0000256" key="2">
    <source>
        <dbReference type="ARBA" id="ARBA00022980"/>
    </source>
</evidence>
<accession>A0A1B1TFR9</accession>
<keyword evidence="3 5" id="KW-0687">Ribonucleoprotein</keyword>
<dbReference type="GO" id="GO:0005840">
    <property type="term" value="C:ribosome"/>
    <property type="evidence" value="ECO:0007669"/>
    <property type="project" value="UniProtKB-KW"/>
</dbReference>
<protein>
    <recommendedName>
        <fullName evidence="4 5">Small ribosomal subunit protein eS8</fullName>
    </recommendedName>
</protein>
<comment type="subunit">
    <text evidence="5">Part of the 30S ribosomal subunit.</text>
</comment>
<reference evidence="7" key="2">
    <citation type="journal article" date="2015" name="ISME J.">
        <title>A new class of marine Euryarchaeota group II from the Mediterranean deep chlorophyll maximum.</title>
        <authorList>
            <person name="Martin-Cuadrado A.B."/>
            <person name="Garcia-Heredia I."/>
            <person name="Molto A.G."/>
            <person name="Lopez-Ubeda R."/>
            <person name="Kimes N."/>
            <person name="Lopez-Garcia P."/>
            <person name="Moreira D."/>
            <person name="Rodriguez-Valera F."/>
        </authorList>
    </citation>
    <scope>NUCLEOTIDE SEQUENCE</scope>
</reference>
<evidence type="ECO:0000256" key="5">
    <source>
        <dbReference type="HAMAP-Rule" id="MF_00029"/>
    </source>
</evidence>
<evidence type="ECO:0000256" key="4">
    <source>
        <dbReference type="ARBA" id="ARBA00035277"/>
    </source>
</evidence>
<dbReference type="GO" id="GO:1990904">
    <property type="term" value="C:ribonucleoprotein complex"/>
    <property type="evidence" value="ECO:0007669"/>
    <property type="project" value="UniProtKB-KW"/>
</dbReference>
<organism evidence="7">
    <name type="scientific">uncultured Poseidoniia archaeon</name>
    <dbReference type="NCBI Taxonomy" id="1697135"/>
    <lineage>
        <taxon>Archaea</taxon>
        <taxon>Methanobacteriati</taxon>
        <taxon>Thermoplasmatota</taxon>
        <taxon>Candidatus Poseidoniia</taxon>
        <taxon>environmental samples</taxon>
    </lineage>
</organism>
<evidence type="ECO:0000256" key="6">
    <source>
        <dbReference type="SAM" id="MobiDB-lite"/>
    </source>
</evidence>
<dbReference type="Gene3D" id="2.40.10.310">
    <property type="match status" value="1"/>
</dbReference>
<dbReference type="GO" id="GO:0003735">
    <property type="term" value="F:structural constituent of ribosome"/>
    <property type="evidence" value="ECO:0007669"/>
    <property type="project" value="InterPro"/>
</dbReference>
<dbReference type="AlphaFoldDB" id="A0A1B1TFR9"/>
<dbReference type="InterPro" id="IPR020919">
    <property type="entry name" value="Ribosomal_protein_eS8_arc"/>
</dbReference>
<sequence>MAKWHGISRRKPSGGRLKRPSRYRGKRKTEISSENQFAFVGDKDARKLYRKTAGSQTVRVLSIKNINVNKPKEGKTVRAKITNVVRNDADTNYVRRNIVTKGAIVETDIGQVRVTSRPGMHGVVSGILLE</sequence>
<proteinExistence type="inferred from homology"/>
<evidence type="ECO:0000256" key="1">
    <source>
        <dbReference type="ARBA" id="ARBA00005257"/>
    </source>
</evidence>
<reference evidence="7" key="1">
    <citation type="submission" date="2014-11" db="EMBL/GenBank/DDBJ databases">
        <authorList>
            <person name="Zhu J."/>
            <person name="Qi W."/>
            <person name="Song R."/>
        </authorList>
    </citation>
    <scope>NUCLEOTIDE SEQUENCE</scope>
</reference>
<dbReference type="HAMAP" id="MF_00029">
    <property type="entry name" value="Ribosomal_eS8"/>
    <property type="match status" value="1"/>
</dbReference>
<dbReference type="NCBIfam" id="TIGR00307">
    <property type="entry name" value="eS8"/>
    <property type="match status" value="1"/>
</dbReference>